<feature type="domain" description="Sulfatase N-terminal" evidence="6">
    <location>
        <begin position="49"/>
        <end position="458"/>
    </location>
</feature>
<dbReference type="InterPro" id="IPR024607">
    <property type="entry name" value="Sulfatase_CS"/>
</dbReference>
<organism evidence="7 8">
    <name type="scientific">Altericroceibacterium spongiae</name>
    <dbReference type="NCBI Taxonomy" id="2320269"/>
    <lineage>
        <taxon>Bacteria</taxon>
        <taxon>Pseudomonadati</taxon>
        <taxon>Pseudomonadota</taxon>
        <taxon>Alphaproteobacteria</taxon>
        <taxon>Sphingomonadales</taxon>
        <taxon>Erythrobacteraceae</taxon>
        <taxon>Altericroceibacterium</taxon>
    </lineage>
</organism>
<dbReference type="SUPFAM" id="SSF53649">
    <property type="entry name" value="Alkaline phosphatase-like"/>
    <property type="match status" value="1"/>
</dbReference>
<evidence type="ECO:0000313" key="8">
    <source>
        <dbReference type="Proteomes" id="UP000284395"/>
    </source>
</evidence>
<sequence length="600" mass="67690">MTSPWKPAKKQAKARKRIGTLRYALLAAAGLSAATSASAENPQAEQTAPNILVIVLDDVGYSDIGSFGSEIATPAIDAIAADGLRYNRFDTKAVCTPTRAALLTGRNPQTVRMADLPAQKVDPNDLTRDRGELAHNAQLLPQVLHSAGYATHGFGKWHLAPEDEDGSEGHNASWPLQRGFDDFYGFYLGWTDQYHPDLIEGNKRLPTPDREGYHFSEDITNRAIAALTPKPDQPRKPQFVYLAYGAGHAPIQVPRPYIEAYAGQYDRGWDRLRIDRLKRMKQMHIVPADTALPPRYPGDRAWSELSEKEKKVYARFMEVYAGFITHTDEQIGRIVHHLKATGQYENTVILIMSDNGAASEGGQKGSFEKMYRPNTLSPAEMLARIDELGTNKTQSEYQRPWAMAGVTPFRRYKLWPQLGGVRTPMIVSWPEEIEDAGAIRHQYVDVIDLAPTLVDLAGTRFPEEVDGRKEIPVAGKSIRATLMSGDAPPARDTQYFEMRGNRAITQGKWRDYAIHKRDDDFANDEWHLYNTETDFAEAHDLAETYPEKLEEMKRLWWEEARKYSTPALAEAPKIFRYREMFDDTAKPPVHHAPAEEKNPE</sequence>
<dbReference type="InterPro" id="IPR050738">
    <property type="entry name" value="Sulfatase"/>
</dbReference>
<dbReference type="EMBL" id="RAPF01000013">
    <property type="protein sequence ID" value="RKF17639.1"/>
    <property type="molecule type" value="Genomic_DNA"/>
</dbReference>
<dbReference type="PANTHER" id="PTHR42693">
    <property type="entry name" value="ARYLSULFATASE FAMILY MEMBER"/>
    <property type="match status" value="1"/>
</dbReference>
<keyword evidence="5" id="KW-0732">Signal</keyword>
<evidence type="ECO:0000256" key="4">
    <source>
        <dbReference type="ARBA" id="ARBA00022837"/>
    </source>
</evidence>
<comment type="similarity">
    <text evidence="1">Belongs to the sulfatase family.</text>
</comment>
<dbReference type="PANTHER" id="PTHR42693:SF33">
    <property type="entry name" value="ARYLSULFATASE"/>
    <property type="match status" value="1"/>
</dbReference>
<dbReference type="Pfam" id="PF00884">
    <property type="entry name" value="Sulfatase"/>
    <property type="match status" value="1"/>
</dbReference>
<dbReference type="AlphaFoldDB" id="A0A420EAD3"/>
<dbReference type="InterPro" id="IPR000917">
    <property type="entry name" value="Sulfatase_N"/>
</dbReference>
<keyword evidence="3" id="KW-0378">Hydrolase</keyword>
<keyword evidence="4" id="KW-0106">Calcium</keyword>
<dbReference type="RefSeq" id="WP_120325918.1">
    <property type="nucleotide sequence ID" value="NZ_RAPF01000013.1"/>
</dbReference>
<evidence type="ECO:0000256" key="3">
    <source>
        <dbReference type="ARBA" id="ARBA00022801"/>
    </source>
</evidence>
<gene>
    <name evidence="7" type="ORF">D6851_16015</name>
</gene>
<dbReference type="CDD" id="cd16025">
    <property type="entry name" value="PAS_like"/>
    <property type="match status" value="1"/>
</dbReference>
<keyword evidence="2" id="KW-0479">Metal-binding</keyword>
<accession>A0A420EAD3</accession>
<feature type="signal peptide" evidence="5">
    <location>
        <begin position="1"/>
        <end position="39"/>
    </location>
</feature>
<dbReference type="PROSITE" id="PS00523">
    <property type="entry name" value="SULFATASE_1"/>
    <property type="match status" value="1"/>
</dbReference>
<evidence type="ECO:0000256" key="5">
    <source>
        <dbReference type="SAM" id="SignalP"/>
    </source>
</evidence>
<reference evidence="7 8" key="1">
    <citation type="submission" date="2018-09" db="EMBL/GenBank/DDBJ databases">
        <title>Altererythrobacter spongiae sp. nov., isolated from a marine sponge.</title>
        <authorList>
            <person name="Zhuang L."/>
            <person name="Luo L."/>
        </authorList>
    </citation>
    <scope>NUCLEOTIDE SEQUENCE [LARGE SCALE GENOMIC DNA]</scope>
    <source>
        <strain evidence="7 8">HN-Y73</strain>
    </source>
</reference>
<protein>
    <submittedName>
        <fullName evidence="7">Arylsulfatase</fullName>
    </submittedName>
</protein>
<feature type="chain" id="PRO_5019307145" evidence="5">
    <location>
        <begin position="40"/>
        <end position="600"/>
    </location>
</feature>
<dbReference type="Gene3D" id="3.30.1120.10">
    <property type="match status" value="1"/>
</dbReference>
<dbReference type="GO" id="GO:0046872">
    <property type="term" value="F:metal ion binding"/>
    <property type="evidence" value="ECO:0007669"/>
    <property type="project" value="UniProtKB-KW"/>
</dbReference>
<evidence type="ECO:0000259" key="6">
    <source>
        <dbReference type="Pfam" id="PF00884"/>
    </source>
</evidence>
<comment type="caution">
    <text evidence="7">The sequence shown here is derived from an EMBL/GenBank/DDBJ whole genome shotgun (WGS) entry which is preliminary data.</text>
</comment>
<dbReference type="Gene3D" id="3.40.720.10">
    <property type="entry name" value="Alkaline Phosphatase, subunit A"/>
    <property type="match status" value="1"/>
</dbReference>
<name>A0A420EAD3_9SPHN</name>
<dbReference type="GO" id="GO:0004065">
    <property type="term" value="F:arylsulfatase activity"/>
    <property type="evidence" value="ECO:0007669"/>
    <property type="project" value="TreeGrafter"/>
</dbReference>
<evidence type="ECO:0000313" key="7">
    <source>
        <dbReference type="EMBL" id="RKF17639.1"/>
    </source>
</evidence>
<keyword evidence="8" id="KW-1185">Reference proteome</keyword>
<proteinExistence type="inferred from homology"/>
<dbReference type="Proteomes" id="UP000284395">
    <property type="component" value="Unassembled WGS sequence"/>
</dbReference>
<dbReference type="OrthoDB" id="9795675at2"/>
<evidence type="ECO:0000256" key="1">
    <source>
        <dbReference type="ARBA" id="ARBA00008779"/>
    </source>
</evidence>
<dbReference type="InterPro" id="IPR017850">
    <property type="entry name" value="Alkaline_phosphatase_core_sf"/>
</dbReference>
<evidence type="ECO:0000256" key="2">
    <source>
        <dbReference type="ARBA" id="ARBA00022723"/>
    </source>
</evidence>